<organism evidence="2 3">
    <name type="scientific">Photobacterium toruni</name>
    <dbReference type="NCBI Taxonomy" id="1935446"/>
    <lineage>
        <taxon>Bacteria</taxon>
        <taxon>Pseudomonadati</taxon>
        <taxon>Pseudomonadota</taxon>
        <taxon>Gammaproteobacteria</taxon>
        <taxon>Vibrionales</taxon>
        <taxon>Vibrionaceae</taxon>
        <taxon>Photobacterium</taxon>
    </lineage>
</organism>
<proteinExistence type="predicted"/>
<dbReference type="Gene3D" id="2.60.40.10">
    <property type="entry name" value="Immunoglobulins"/>
    <property type="match status" value="1"/>
</dbReference>
<dbReference type="InterPro" id="IPR013783">
    <property type="entry name" value="Ig-like_fold"/>
</dbReference>
<comment type="caution">
    <text evidence="2">The sequence shown here is derived from an EMBL/GenBank/DDBJ whole genome shotgun (WGS) entry which is preliminary data.</text>
</comment>
<evidence type="ECO:0000313" key="2">
    <source>
        <dbReference type="EMBL" id="MEC6832002.1"/>
    </source>
</evidence>
<keyword evidence="3" id="KW-1185">Reference proteome</keyword>
<keyword evidence="1" id="KW-0472">Membrane</keyword>
<keyword evidence="1" id="KW-0812">Transmembrane</keyword>
<reference evidence="2 3" key="1">
    <citation type="submission" date="2024-01" db="EMBL/GenBank/DDBJ databases">
        <title>Active colonisers of the gastrointestinal tract of Atlantic salmon farmed in a warm water region.</title>
        <authorList>
            <person name="Bowman J.P."/>
        </authorList>
    </citation>
    <scope>NUCLEOTIDE SEQUENCE [LARGE SCALE GENOMIC DNA]</scope>
    <source>
        <strain evidence="2 3">S3MW1</strain>
    </source>
</reference>
<dbReference type="EMBL" id="JAYXUG010000006">
    <property type="protein sequence ID" value="MEC6832002.1"/>
    <property type="molecule type" value="Genomic_DNA"/>
</dbReference>
<feature type="transmembrane region" description="Helical" evidence="1">
    <location>
        <begin position="25"/>
        <end position="44"/>
    </location>
</feature>
<dbReference type="Proteomes" id="UP001306119">
    <property type="component" value="Unassembled WGS sequence"/>
</dbReference>
<evidence type="ECO:0000313" key="3">
    <source>
        <dbReference type="Proteomes" id="UP001306119"/>
    </source>
</evidence>
<accession>A0ABU6L604</accession>
<evidence type="ECO:0000256" key="1">
    <source>
        <dbReference type="SAM" id="Phobius"/>
    </source>
</evidence>
<gene>
    <name evidence="2" type="ORF">VXS06_09535</name>
</gene>
<name>A0ABU6L604_9GAMM</name>
<protein>
    <submittedName>
        <fullName evidence="2">Uncharacterized protein</fullName>
    </submittedName>
</protein>
<dbReference type="RefSeq" id="WP_327774784.1">
    <property type="nucleotide sequence ID" value="NZ_JAYXUG010000006.1"/>
</dbReference>
<keyword evidence="1" id="KW-1133">Transmembrane helix</keyword>
<sequence length="173" mass="20062">MIDFNQLQNGIAQYVSSFDLETSDLLALLGVIATVITLFIAYIWRVRDRKHQLTTEIEQHWNRAVEISYKLRMDCLTIKQKFEFSDISHLNMQSTVEDWDDAIFKKLHENAKASLSAFQTESAKFSIKELKQAKEMVLALNVQLAQDADNFNARMTLAYEQLDKRWSSMKSSC</sequence>